<keyword evidence="2 7" id="KW-0808">Transferase</keyword>
<keyword evidence="9" id="KW-1185">Reference proteome</keyword>
<keyword evidence="3 7" id="KW-0812">Transmembrane</keyword>
<dbReference type="Proteomes" id="UP000095287">
    <property type="component" value="Unplaced"/>
</dbReference>
<evidence type="ECO:0000256" key="5">
    <source>
        <dbReference type="ARBA" id="ARBA00023136"/>
    </source>
</evidence>
<sequence>MSHDRGFASDPTRADRCMTLLQTLDLQIVQTDSVCKHATRYCADIRTGCSEKHWLIESCGFTPSQLSSSAIGYLVFLIINCLITWLFFAEYAVVVPFEYYHKPFWLLTTLSVFGLYLFVNLWYHYYKSCFTSPGFAPKVTGNPLCWQCGHYKPLNAHHCSVCNRCVLRMDHHCIFIGQCVGLHNHRHFLQFVFFLGLSGLTAVLSGLNTFWYNVILFAINQHQGGFCKVVSDEYFLKEVLCLDQKGFIVMYLVFTSYAICSAGTIIGFMFFIWNGVLISANMTHVEKGRLVVGYFRFDEGLLQCEAELAEVPWVERSQALFLPAYSIALRSLAEWTEAYGGSLD</sequence>
<name>A0A1I7Y8W0_9BILA</name>
<feature type="transmembrane region" description="Helical" evidence="7">
    <location>
        <begin position="104"/>
        <end position="123"/>
    </location>
</feature>
<keyword evidence="4 7" id="KW-1133">Transmembrane helix</keyword>
<dbReference type="InterPro" id="IPR039859">
    <property type="entry name" value="PFA4/ZDH16/20/ERF2-like"/>
</dbReference>
<evidence type="ECO:0000256" key="4">
    <source>
        <dbReference type="ARBA" id="ARBA00022989"/>
    </source>
</evidence>
<evidence type="ECO:0000256" key="3">
    <source>
        <dbReference type="ARBA" id="ARBA00022692"/>
    </source>
</evidence>
<reference evidence="10" key="1">
    <citation type="submission" date="2016-11" db="UniProtKB">
        <authorList>
            <consortium name="WormBaseParasite"/>
        </authorList>
    </citation>
    <scope>IDENTIFICATION</scope>
</reference>
<dbReference type="WBParaSite" id="L893_g13938.t1">
    <property type="protein sequence ID" value="L893_g13938.t1"/>
    <property type="gene ID" value="L893_g13938"/>
</dbReference>
<feature type="transmembrane region" description="Helical" evidence="7">
    <location>
        <begin position="191"/>
        <end position="212"/>
    </location>
</feature>
<feature type="domain" description="Palmitoyltransferase DHHC" evidence="8">
    <location>
        <begin position="144"/>
        <end position="287"/>
    </location>
</feature>
<keyword evidence="6 7" id="KW-0012">Acyltransferase</keyword>
<protein>
    <recommendedName>
        <fullName evidence="7">Palmitoyltransferase</fullName>
        <ecNumber evidence="7">2.3.1.225</ecNumber>
    </recommendedName>
</protein>
<dbReference type="GO" id="GO:0019706">
    <property type="term" value="F:protein-cysteine S-palmitoyltransferase activity"/>
    <property type="evidence" value="ECO:0007669"/>
    <property type="project" value="UniProtKB-EC"/>
</dbReference>
<evidence type="ECO:0000313" key="9">
    <source>
        <dbReference type="Proteomes" id="UP000095287"/>
    </source>
</evidence>
<dbReference type="PANTHER" id="PTHR12246">
    <property type="entry name" value="PALMITOYLTRANSFERASE ZDHHC16"/>
    <property type="match status" value="1"/>
</dbReference>
<evidence type="ECO:0000313" key="10">
    <source>
        <dbReference type="WBParaSite" id="L893_g13938.t1"/>
    </source>
</evidence>
<comment type="catalytic activity">
    <reaction evidence="7">
        <text>L-cysteinyl-[protein] + hexadecanoyl-CoA = S-hexadecanoyl-L-cysteinyl-[protein] + CoA</text>
        <dbReference type="Rhea" id="RHEA:36683"/>
        <dbReference type="Rhea" id="RHEA-COMP:10131"/>
        <dbReference type="Rhea" id="RHEA-COMP:11032"/>
        <dbReference type="ChEBI" id="CHEBI:29950"/>
        <dbReference type="ChEBI" id="CHEBI:57287"/>
        <dbReference type="ChEBI" id="CHEBI:57379"/>
        <dbReference type="ChEBI" id="CHEBI:74151"/>
        <dbReference type="EC" id="2.3.1.225"/>
    </reaction>
</comment>
<evidence type="ECO:0000256" key="1">
    <source>
        <dbReference type="ARBA" id="ARBA00004141"/>
    </source>
</evidence>
<accession>A0A1I7Y8W0</accession>
<proteinExistence type="inferred from homology"/>
<dbReference type="GO" id="GO:0016020">
    <property type="term" value="C:membrane"/>
    <property type="evidence" value="ECO:0007669"/>
    <property type="project" value="UniProtKB-SubCell"/>
</dbReference>
<comment type="subcellular location">
    <subcellularLocation>
        <location evidence="1">Membrane</location>
        <topology evidence="1">Multi-pass membrane protein</topology>
    </subcellularLocation>
</comment>
<keyword evidence="5 7" id="KW-0472">Membrane</keyword>
<dbReference type="PROSITE" id="PS50216">
    <property type="entry name" value="DHHC"/>
    <property type="match status" value="1"/>
</dbReference>
<evidence type="ECO:0000256" key="7">
    <source>
        <dbReference type="RuleBase" id="RU079119"/>
    </source>
</evidence>
<feature type="transmembrane region" description="Helical" evidence="7">
    <location>
        <begin position="71"/>
        <end position="92"/>
    </location>
</feature>
<dbReference type="AlphaFoldDB" id="A0A1I7Y8W0"/>
<evidence type="ECO:0000256" key="2">
    <source>
        <dbReference type="ARBA" id="ARBA00022679"/>
    </source>
</evidence>
<dbReference type="Pfam" id="PF01529">
    <property type="entry name" value="DHHC"/>
    <property type="match status" value="1"/>
</dbReference>
<comment type="similarity">
    <text evidence="7">Belongs to the DHHC palmitoyltransferase family.</text>
</comment>
<dbReference type="InterPro" id="IPR001594">
    <property type="entry name" value="Palmitoyltrfase_DHHC"/>
</dbReference>
<evidence type="ECO:0000259" key="8">
    <source>
        <dbReference type="Pfam" id="PF01529"/>
    </source>
</evidence>
<comment type="domain">
    <text evidence="7">The DHHC domain is required for palmitoyltransferase activity.</text>
</comment>
<feature type="transmembrane region" description="Helical" evidence="7">
    <location>
        <begin position="248"/>
        <end position="273"/>
    </location>
</feature>
<evidence type="ECO:0000256" key="6">
    <source>
        <dbReference type="ARBA" id="ARBA00023315"/>
    </source>
</evidence>
<dbReference type="EC" id="2.3.1.225" evidence="7"/>
<organism evidence="9 10">
    <name type="scientific">Steinernema glaseri</name>
    <dbReference type="NCBI Taxonomy" id="37863"/>
    <lineage>
        <taxon>Eukaryota</taxon>
        <taxon>Metazoa</taxon>
        <taxon>Ecdysozoa</taxon>
        <taxon>Nematoda</taxon>
        <taxon>Chromadorea</taxon>
        <taxon>Rhabditida</taxon>
        <taxon>Tylenchina</taxon>
        <taxon>Panagrolaimomorpha</taxon>
        <taxon>Strongyloidoidea</taxon>
        <taxon>Steinernematidae</taxon>
        <taxon>Steinernema</taxon>
    </lineage>
</organism>